<accession>A0A077FB30</accession>
<dbReference type="Proteomes" id="UP000028931">
    <property type="component" value="Chromosome"/>
</dbReference>
<dbReference type="RefSeq" id="WP_038612642.1">
    <property type="nucleotide sequence ID" value="NZ_CP009048.1"/>
</dbReference>
<dbReference type="EMBL" id="CP009048">
    <property type="protein sequence ID" value="AIL62493.1"/>
    <property type="molecule type" value="Genomic_DNA"/>
</dbReference>
<dbReference type="AlphaFoldDB" id="A0A077FB30"/>
<reference evidence="1 2" key="1">
    <citation type="submission" date="2014-07" db="EMBL/GenBank/DDBJ databases">
        <authorList>
            <person name="Lee K."/>
            <person name="Lim J.Y."/>
            <person name="Hwang I."/>
        </authorList>
    </citation>
    <scope>NUCLEOTIDE SEQUENCE [LARGE SCALE GENOMIC DNA]</scope>
    <source>
        <strain evidence="1 2">KL28</strain>
    </source>
</reference>
<organism evidence="1 2">
    <name type="scientific">Pseudomonas alkylphenolica</name>
    <dbReference type="NCBI Taxonomy" id="237609"/>
    <lineage>
        <taxon>Bacteria</taxon>
        <taxon>Pseudomonadati</taxon>
        <taxon>Pseudomonadota</taxon>
        <taxon>Gammaproteobacteria</taxon>
        <taxon>Pseudomonadales</taxon>
        <taxon>Pseudomonadaceae</taxon>
        <taxon>Pseudomonas</taxon>
    </lineage>
</organism>
<protein>
    <submittedName>
        <fullName evidence="1">Uncharacterized protein</fullName>
    </submittedName>
</protein>
<evidence type="ECO:0000313" key="1">
    <source>
        <dbReference type="EMBL" id="AIL62493.1"/>
    </source>
</evidence>
<dbReference type="HOGENOM" id="CLU_2274971_0_0_6"/>
<proteinExistence type="predicted"/>
<dbReference type="KEGG" id="palk:PSAKL28_33330"/>
<sequence>MELQRAGLLRFSLIVGASVAGDARHSRASANLIGTALQLEAERDVFHHTTFVLRNLYITRDYGVTIMTEGIYRLDAVESMPTGTGKAPFRLVFRDELATANV</sequence>
<name>A0A077FB30_9PSED</name>
<gene>
    <name evidence="1" type="ORF">PSAKL28_33330</name>
</gene>
<evidence type="ECO:0000313" key="2">
    <source>
        <dbReference type="Proteomes" id="UP000028931"/>
    </source>
</evidence>